<dbReference type="InParanoid" id="F6GYF4"/>
<evidence type="ECO:0008006" key="5">
    <source>
        <dbReference type="Google" id="ProtNLM"/>
    </source>
</evidence>
<evidence type="ECO:0000256" key="1">
    <source>
        <dbReference type="ARBA" id="ARBA00022737"/>
    </source>
</evidence>
<reference evidence="4" key="1">
    <citation type="journal article" date="2007" name="Nature">
        <title>The grapevine genome sequence suggests ancestral hexaploidization in major angiosperm phyla.</title>
        <authorList>
            <consortium name="The French-Italian Public Consortium for Grapevine Genome Characterization."/>
            <person name="Jaillon O."/>
            <person name="Aury J.-M."/>
            <person name="Noel B."/>
            <person name="Policriti A."/>
            <person name="Clepet C."/>
            <person name="Casagrande A."/>
            <person name="Choisne N."/>
            <person name="Aubourg S."/>
            <person name="Vitulo N."/>
            <person name="Jubin C."/>
            <person name="Vezzi A."/>
            <person name="Legeai F."/>
            <person name="Hugueney P."/>
            <person name="Dasilva C."/>
            <person name="Horner D."/>
            <person name="Mica E."/>
            <person name="Jublot D."/>
            <person name="Poulain J."/>
            <person name="Bruyere C."/>
            <person name="Billault A."/>
            <person name="Segurens B."/>
            <person name="Gouyvenoux M."/>
            <person name="Ugarte E."/>
            <person name="Cattonaro F."/>
            <person name="Anthouard V."/>
            <person name="Vico V."/>
            <person name="Del Fabbro C."/>
            <person name="Alaux M."/>
            <person name="Di Gaspero G."/>
            <person name="Dumas V."/>
            <person name="Felice N."/>
            <person name="Paillard S."/>
            <person name="Juman I."/>
            <person name="Moroldo M."/>
            <person name="Scalabrin S."/>
            <person name="Canaguier A."/>
            <person name="Le Clainche I."/>
            <person name="Malacrida G."/>
            <person name="Durand E."/>
            <person name="Pesole G."/>
            <person name="Laucou V."/>
            <person name="Chatelet P."/>
            <person name="Merdinoglu D."/>
            <person name="Delledonne M."/>
            <person name="Pezzotti M."/>
            <person name="Lecharny A."/>
            <person name="Scarpelli C."/>
            <person name="Artiguenave F."/>
            <person name="Pe M.E."/>
            <person name="Valle G."/>
            <person name="Morgante M."/>
            <person name="Caboche M."/>
            <person name="Adam-Blondon A.-F."/>
            <person name="Weissenbach J."/>
            <person name="Quetier F."/>
            <person name="Wincker P."/>
        </authorList>
    </citation>
    <scope>NUCLEOTIDE SEQUENCE [LARGE SCALE GENOMIC DNA]</scope>
    <source>
        <strain evidence="4">cv. Pinot noir / PN40024</strain>
    </source>
</reference>
<dbReference type="PaxDb" id="29760-VIT_07s0095g00030.t01"/>
<dbReference type="HOGENOM" id="CLU_1974587_0_0_1"/>
<dbReference type="EMBL" id="FN594971">
    <property type="protein sequence ID" value="CCB44975.1"/>
    <property type="molecule type" value="Genomic_DNA"/>
</dbReference>
<evidence type="ECO:0000313" key="3">
    <source>
        <dbReference type="EMBL" id="CCB44975.1"/>
    </source>
</evidence>
<dbReference type="InterPro" id="IPR002885">
    <property type="entry name" value="PPR_rpt"/>
</dbReference>
<dbReference type="Pfam" id="PF13041">
    <property type="entry name" value="PPR_2"/>
    <property type="match status" value="1"/>
</dbReference>
<dbReference type="eggNOG" id="KOG4197">
    <property type="taxonomic scope" value="Eukaryota"/>
</dbReference>
<dbReference type="Gene3D" id="1.25.40.10">
    <property type="entry name" value="Tetratricopeptide repeat domain"/>
    <property type="match status" value="1"/>
</dbReference>
<feature type="repeat" description="PPR" evidence="2">
    <location>
        <begin position="9"/>
        <end position="43"/>
    </location>
</feature>
<keyword evidence="4" id="KW-1185">Reference proteome</keyword>
<sequence length="127" mass="14134">MEEFGVKPDVVIFSTMMNIWSSVGLMDKCWEIFDDTVKTGIELDIQAFSSLAKGYVRAGEPEKARSLLAATGKSGPGLGGLFEQFSVNDRRGPPPTFGFSIDVMPTIKIIQKHFLLKFSLPRLHRQI</sequence>
<proteinExistence type="predicted"/>
<dbReference type="InterPro" id="IPR011990">
    <property type="entry name" value="TPR-like_helical_dom_sf"/>
</dbReference>
<dbReference type="PANTHER" id="PTHR47931:SF2">
    <property type="entry name" value="OS01G0228400 PROTEIN"/>
    <property type="match status" value="1"/>
</dbReference>
<keyword evidence="1" id="KW-0677">Repeat</keyword>
<dbReference type="PROSITE" id="PS51375">
    <property type="entry name" value="PPR"/>
    <property type="match status" value="1"/>
</dbReference>
<dbReference type="AlphaFoldDB" id="F6GYF4"/>
<accession>F6GYF4</accession>
<evidence type="ECO:0000313" key="4">
    <source>
        <dbReference type="Proteomes" id="UP000009183"/>
    </source>
</evidence>
<evidence type="ECO:0000256" key="2">
    <source>
        <dbReference type="PROSITE-ProRule" id="PRU00708"/>
    </source>
</evidence>
<dbReference type="PANTHER" id="PTHR47931">
    <property type="entry name" value="OS01G0228400 PROTEIN"/>
    <property type="match status" value="1"/>
</dbReference>
<dbReference type="Proteomes" id="UP000009183">
    <property type="component" value="Chromosome 7"/>
</dbReference>
<name>F6GYF4_VITVI</name>
<dbReference type="NCBIfam" id="TIGR00756">
    <property type="entry name" value="PPR"/>
    <property type="match status" value="1"/>
</dbReference>
<gene>
    <name evidence="3" type="ordered locus">VIT_07s0095g00030</name>
</gene>
<protein>
    <recommendedName>
        <fullName evidence="5">Pentatricopeptide repeat-containing protein</fullName>
    </recommendedName>
</protein>
<organism evidence="3 4">
    <name type="scientific">Vitis vinifera</name>
    <name type="common">Grape</name>
    <dbReference type="NCBI Taxonomy" id="29760"/>
    <lineage>
        <taxon>Eukaryota</taxon>
        <taxon>Viridiplantae</taxon>
        <taxon>Streptophyta</taxon>
        <taxon>Embryophyta</taxon>
        <taxon>Tracheophyta</taxon>
        <taxon>Spermatophyta</taxon>
        <taxon>Magnoliopsida</taxon>
        <taxon>eudicotyledons</taxon>
        <taxon>Gunneridae</taxon>
        <taxon>Pentapetalae</taxon>
        <taxon>rosids</taxon>
        <taxon>Vitales</taxon>
        <taxon>Vitaceae</taxon>
        <taxon>Viteae</taxon>
        <taxon>Vitis</taxon>
    </lineage>
</organism>